<sequence>MMKQFMHVGVPTDKIMEGAVYAEAIKTYIVAPETNEFNIEYLRFEKDTPLPKELQTMVHVAYKVDDLDEQVKANTVVVEPWFADENTRLAFIMKDGILMELMEVK</sequence>
<dbReference type="EMBL" id="WNBM01000004">
    <property type="protein sequence ID" value="MTT76035.1"/>
    <property type="molecule type" value="Genomic_DNA"/>
</dbReference>
<keyword evidence="4" id="KW-1185">Reference proteome</keyword>
<reference evidence="4 5" key="2">
    <citation type="journal article" date="2019" name="Nat. Med.">
        <title>A library of human gut bacterial isolates paired with longitudinal multiomics data enables mechanistic microbiome research.</title>
        <authorList>
            <person name="Poyet M."/>
            <person name="Groussin M."/>
            <person name="Gibbons S.M."/>
            <person name="Avila-Pacheco J."/>
            <person name="Jiang X."/>
            <person name="Kearney S.M."/>
            <person name="Perrotta A.R."/>
            <person name="Berdy B."/>
            <person name="Zhao S."/>
            <person name="Lieberman T.D."/>
            <person name="Swanson P.K."/>
            <person name="Smith M."/>
            <person name="Roesemann S."/>
            <person name="Alexander J.E."/>
            <person name="Rich S.A."/>
            <person name="Livny J."/>
            <person name="Vlamakis H."/>
            <person name="Clish C."/>
            <person name="Bullock K."/>
            <person name="Deik A."/>
            <person name="Scott J."/>
            <person name="Pierce K.A."/>
            <person name="Xavier R.J."/>
            <person name="Alm E.J."/>
        </authorList>
    </citation>
    <scope>NUCLEOTIDE SEQUENCE [LARGE SCALE GENOMIC DNA]</scope>
    <source>
        <strain evidence="2 5">BIOML-A13</strain>
        <strain evidence="3 4">BIOML-A3</strain>
    </source>
</reference>
<gene>
    <name evidence="1" type="ORF">BN533_01805</name>
    <name evidence="2" type="ORF">GMD11_07150</name>
    <name evidence="3" type="ORF">GMD18_06800</name>
</gene>
<dbReference type="RefSeq" id="WP_021718705.1">
    <property type="nucleotide sequence ID" value="NZ_AP019004.1"/>
</dbReference>
<dbReference type="GeneID" id="49406222"/>
<dbReference type="Proteomes" id="UP000443070">
    <property type="component" value="Unassembled WGS sequence"/>
</dbReference>
<evidence type="ECO:0000313" key="5">
    <source>
        <dbReference type="Proteomes" id="UP000484547"/>
    </source>
</evidence>
<evidence type="ECO:0000313" key="1">
    <source>
        <dbReference type="EMBL" id="CDB46792.1"/>
    </source>
</evidence>
<accession>A0A3G9H3M0</accession>
<evidence type="ECO:0008006" key="6">
    <source>
        <dbReference type="Google" id="ProtNLM"/>
    </source>
</evidence>
<name>A0A3G9H3M0_9FIRM</name>
<dbReference type="Proteomes" id="UP000484547">
    <property type="component" value="Unassembled WGS sequence"/>
</dbReference>
<protein>
    <recommendedName>
        <fullName evidence="6">Lactoylglutathione lyase</fullName>
    </recommendedName>
</protein>
<dbReference type="EMBL" id="CBDS010000099">
    <property type="protein sequence ID" value="CDB46792.1"/>
    <property type="molecule type" value="Genomic_DNA"/>
</dbReference>
<proteinExistence type="predicted"/>
<accession>R6J919</accession>
<comment type="caution">
    <text evidence="1">The sequence shown here is derived from an EMBL/GenBank/DDBJ whole genome shotgun (WGS) entry which is preliminary data.</text>
</comment>
<organism evidence="1">
    <name type="scientific">Phascolarctobacterium faecium</name>
    <dbReference type="NCBI Taxonomy" id="33025"/>
    <lineage>
        <taxon>Bacteria</taxon>
        <taxon>Bacillati</taxon>
        <taxon>Bacillota</taxon>
        <taxon>Negativicutes</taxon>
        <taxon>Acidaminococcales</taxon>
        <taxon>Acidaminococcaceae</taxon>
        <taxon>Phascolarctobacterium</taxon>
    </lineage>
</organism>
<dbReference type="OrthoDB" id="1986818at2"/>
<evidence type="ECO:0000313" key="2">
    <source>
        <dbReference type="EMBL" id="MTT76035.1"/>
    </source>
</evidence>
<dbReference type="AlphaFoldDB" id="A0A3G9H3M0"/>
<reference evidence="1" key="1">
    <citation type="submission" date="2012-11" db="EMBL/GenBank/DDBJ databases">
        <title>Dependencies among metagenomic species, viruses, plasmids and units of genetic variation.</title>
        <authorList>
            <person name="Nielsen H.B."/>
            <person name="Almeida M."/>
            <person name="Juncker A.S."/>
            <person name="Rasmussen S."/>
            <person name="Li J."/>
            <person name="Sunagawa S."/>
            <person name="Plichta D."/>
            <person name="Gautier L."/>
            <person name="Le Chatelier E."/>
            <person name="Peletier E."/>
            <person name="Bonde I."/>
            <person name="Nielsen T."/>
            <person name="Manichanh C."/>
            <person name="Arumugam M."/>
            <person name="Batto J."/>
            <person name="Santos M.B.Q.D."/>
            <person name="Blom N."/>
            <person name="Borruel N."/>
            <person name="Burgdorf K.S."/>
            <person name="Boumezbeur F."/>
            <person name="Casellas F."/>
            <person name="Dore J."/>
            <person name="Guarner F."/>
            <person name="Hansen T."/>
            <person name="Hildebrand F."/>
            <person name="Kaas R.S."/>
            <person name="Kennedy S."/>
            <person name="Kristiansen K."/>
            <person name="Kultima J.R."/>
            <person name="Leonard P."/>
            <person name="Levenez F."/>
            <person name="Lund O."/>
            <person name="Moumen B."/>
            <person name="Le Paslier D."/>
            <person name="Pons N."/>
            <person name="Pedersen O."/>
            <person name="Prifti E."/>
            <person name="Qin J."/>
            <person name="Raes J."/>
            <person name="Tap J."/>
            <person name="Tims S."/>
            <person name="Ussery D.W."/>
            <person name="Yamada T."/>
            <person name="MetaHit consortium"/>
            <person name="Renault P."/>
            <person name="Sicheritz-Ponten T."/>
            <person name="Bork P."/>
            <person name="Wang J."/>
            <person name="Brunak S."/>
            <person name="Ehrlich S.D."/>
        </authorList>
    </citation>
    <scope>NUCLEOTIDE SEQUENCE [LARGE SCALE GENOMIC DNA]</scope>
</reference>
<evidence type="ECO:0000313" key="4">
    <source>
        <dbReference type="Proteomes" id="UP000443070"/>
    </source>
</evidence>
<evidence type="ECO:0000313" key="3">
    <source>
        <dbReference type="EMBL" id="MTU04098.1"/>
    </source>
</evidence>
<dbReference type="EMBL" id="WNBW01000004">
    <property type="protein sequence ID" value="MTU04098.1"/>
    <property type="molecule type" value="Genomic_DNA"/>
</dbReference>